<sequence length="310" mass="34073">MVLFLVLQSVDTNTGCKRCGKKGMLTDNDTGERFCGKCGFVISETLQDSGPEWRSFSKEGGSDPTRTGAPTSLAIHDRGLATIINPINRDSSGKPLTSSMKSTIERLRTWDSRSKVHASSDRNLRQALSELTRLKDKLAVSDAVVEKAAYIYRKALDKGLVRGRSISALIASALYAACRDTETPRTLKDVSDAGNIKKKDIARCYRILHQELELKMPVVDPIQCIARIASKLGISEKTKRYAVKVLKTAQEHEESAGKDPMGLAAAALYLSCVSNSENMTQRDIAEAASVTEVTIRNRYKGLRMDQNTDL</sequence>
<dbReference type="PROSITE" id="PS00782">
    <property type="entry name" value="TFIIB"/>
    <property type="match status" value="2"/>
</dbReference>
<dbReference type="GO" id="GO:0008270">
    <property type="term" value="F:zinc ion binding"/>
    <property type="evidence" value="ECO:0007669"/>
    <property type="project" value="UniProtKB-UniRule"/>
</dbReference>
<evidence type="ECO:0000259" key="9">
    <source>
        <dbReference type="SMART" id="SM00385"/>
    </source>
</evidence>
<dbReference type="Pfam" id="PF08271">
    <property type="entry name" value="Zn_Ribbon_TF"/>
    <property type="match status" value="1"/>
</dbReference>
<dbReference type="EMBL" id="AHJG01000217">
    <property type="protein sequence ID" value="EPA05128.1"/>
    <property type="molecule type" value="Genomic_DNA"/>
</dbReference>
<reference evidence="10 11" key="1">
    <citation type="journal article" date="2012" name="J. Bacteriol.">
        <title>Genome Sequence of "Candidatus Nitrosoarchaeum limnia" BG20, a Low-Salinity Ammonia-Oxidizing Archaeon from the San Francisco Bay Estuary.</title>
        <authorList>
            <person name="Mosier A.C."/>
            <person name="Allen E.E."/>
            <person name="Kim M."/>
            <person name="Ferriera S."/>
            <person name="Francis C.A."/>
        </authorList>
    </citation>
    <scope>NUCLEOTIDE SEQUENCE [LARGE SCALE GENOMIC DNA]</scope>
    <source>
        <strain evidence="10 11">BG20</strain>
    </source>
</reference>
<feature type="domain" description="Cyclin-like" evidence="9">
    <location>
        <begin position="223"/>
        <end position="304"/>
    </location>
</feature>
<evidence type="ECO:0000256" key="4">
    <source>
        <dbReference type="ARBA" id="ARBA00023015"/>
    </source>
</evidence>
<dbReference type="GO" id="GO:0003743">
    <property type="term" value="F:translation initiation factor activity"/>
    <property type="evidence" value="ECO:0007669"/>
    <property type="project" value="UniProtKB-KW"/>
</dbReference>
<evidence type="ECO:0000256" key="5">
    <source>
        <dbReference type="ARBA" id="ARBA00023163"/>
    </source>
</evidence>
<dbReference type="GO" id="GO:0097550">
    <property type="term" value="C:transcription preinitiation complex"/>
    <property type="evidence" value="ECO:0007669"/>
    <property type="project" value="TreeGrafter"/>
</dbReference>
<feature type="region of interest" description="Disordered" evidence="8">
    <location>
        <begin position="50"/>
        <end position="71"/>
    </location>
</feature>
<dbReference type="AlphaFoldDB" id="S2E2U3"/>
<dbReference type="InterPro" id="IPR013763">
    <property type="entry name" value="Cyclin-like_dom"/>
</dbReference>
<dbReference type="InterPro" id="IPR000812">
    <property type="entry name" value="TFIIB"/>
</dbReference>
<protein>
    <recommendedName>
        <fullName evidence="2 7">Transcription initiation factor IIB</fullName>
        <shortName evidence="7">TFIIB</shortName>
    </recommendedName>
</protein>
<dbReference type="Proteomes" id="UP000014065">
    <property type="component" value="Unassembled WGS sequence"/>
</dbReference>
<feature type="binding site" evidence="7">
    <location>
        <position position="16"/>
    </location>
    <ligand>
        <name>Zn(2+)</name>
        <dbReference type="ChEBI" id="CHEBI:29105"/>
    </ligand>
</feature>
<dbReference type="Gene3D" id="1.10.472.170">
    <property type="match status" value="1"/>
</dbReference>
<dbReference type="GO" id="GO:0003700">
    <property type="term" value="F:DNA-binding transcription factor activity"/>
    <property type="evidence" value="ECO:0007669"/>
    <property type="project" value="UniProtKB-UniRule"/>
</dbReference>
<dbReference type="InterPro" id="IPR023484">
    <property type="entry name" value="TFIIB_arc"/>
</dbReference>
<keyword evidence="5 7" id="KW-0804">Transcription</keyword>
<keyword evidence="10" id="KW-0396">Initiation factor</keyword>
<comment type="caution">
    <text evidence="10">The sequence shown here is derived from an EMBL/GenBank/DDBJ whole genome shotgun (WGS) entry which is preliminary data.</text>
</comment>
<dbReference type="HAMAP" id="MF_00383">
    <property type="entry name" value="TF2B_arch"/>
    <property type="match status" value="1"/>
</dbReference>
<dbReference type="PATRIC" id="fig|859192.6.peg.1600"/>
<keyword evidence="3 7" id="KW-0677">Repeat</keyword>
<accession>S2E2U3</accession>
<feature type="binding site" evidence="7">
    <location>
        <position position="38"/>
    </location>
    <ligand>
        <name>Zn(2+)</name>
        <dbReference type="ChEBI" id="CHEBI:29105"/>
    </ligand>
</feature>
<dbReference type="FunFam" id="1.10.472.170:FF:000001">
    <property type="entry name" value="Transcription initiation factor IIB"/>
    <property type="match status" value="1"/>
</dbReference>
<feature type="domain" description="Cyclin-like" evidence="9">
    <location>
        <begin position="129"/>
        <end position="210"/>
    </location>
</feature>
<gene>
    <name evidence="7" type="primary">tfb</name>
    <name evidence="10" type="ORF">BG20_I1123</name>
</gene>
<evidence type="ECO:0000256" key="6">
    <source>
        <dbReference type="ARBA" id="ARBA00053882"/>
    </source>
</evidence>
<feature type="repeat" description="2" evidence="7">
    <location>
        <begin position="223"/>
        <end position="304"/>
    </location>
</feature>
<dbReference type="Gene3D" id="1.10.472.10">
    <property type="entry name" value="Cyclin-like"/>
    <property type="match status" value="1"/>
</dbReference>
<comment type="function">
    <text evidence="6 7">Stabilizes TBP binding to an archaeal box-A promoter. Also responsible for recruiting RNA polymerase II to the pre-initiation complex (DNA-TBP-TFIIB).</text>
</comment>
<dbReference type="Pfam" id="PF00382">
    <property type="entry name" value="TFIIB"/>
    <property type="match status" value="2"/>
</dbReference>
<dbReference type="InterPro" id="IPR023486">
    <property type="entry name" value="TFIIB_CS"/>
</dbReference>
<dbReference type="GO" id="GO:0017025">
    <property type="term" value="F:TBP-class protein binding"/>
    <property type="evidence" value="ECO:0007669"/>
    <property type="project" value="InterPro"/>
</dbReference>
<evidence type="ECO:0000256" key="8">
    <source>
        <dbReference type="SAM" id="MobiDB-lite"/>
    </source>
</evidence>
<dbReference type="PRINTS" id="PR00685">
    <property type="entry name" value="TIFACTORIIB"/>
</dbReference>
<evidence type="ECO:0000313" key="11">
    <source>
        <dbReference type="Proteomes" id="UP000014065"/>
    </source>
</evidence>
<dbReference type="InterPro" id="IPR013150">
    <property type="entry name" value="TFIIB_cyclin"/>
</dbReference>
<dbReference type="FunFam" id="1.10.472.10:FF:000023">
    <property type="entry name" value="Transcription initiation factor IIB"/>
    <property type="match status" value="1"/>
</dbReference>
<name>S2E2U3_9ARCH</name>
<organism evidence="10 11">
    <name type="scientific">Candidatus Nitrosarchaeum limnium BG20</name>
    <dbReference type="NCBI Taxonomy" id="859192"/>
    <lineage>
        <taxon>Archaea</taxon>
        <taxon>Nitrososphaerota</taxon>
        <taxon>Nitrososphaeria</taxon>
        <taxon>Nitrosopumilales</taxon>
        <taxon>Nitrosopumilaceae</taxon>
        <taxon>Nitrosarchaeum</taxon>
    </lineage>
</organism>
<dbReference type="CDD" id="cd20550">
    <property type="entry name" value="CYCLIN_TFIIB_archaea_like_rpt2"/>
    <property type="match status" value="1"/>
</dbReference>
<dbReference type="SUPFAM" id="SSF57783">
    <property type="entry name" value="Zinc beta-ribbon"/>
    <property type="match status" value="1"/>
</dbReference>
<keyword evidence="7" id="KW-0862">Zinc</keyword>
<evidence type="ECO:0000256" key="2">
    <source>
        <dbReference type="ARBA" id="ARBA00013932"/>
    </source>
</evidence>
<proteinExistence type="inferred from homology"/>
<dbReference type="SUPFAM" id="SSF47954">
    <property type="entry name" value="Cyclin-like"/>
    <property type="match status" value="2"/>
</dbReference>
<comment type="similarity">
    <text evidence="1 7">Belongs to the TFIIB family.</text>
</comment>
<keyword evidence="10" id="KW-0648">Protein biosynthesis</keyword>
<dbReference type="GO" id="GO:0070897">
    <property type="term" value="P:transcription preinitiation complex assembly"/>
    <property type="evidence" value="ECO:0007669"/>
    <property type="project" value="InterPro"/>
</dbReference>
<dbReference type="InterPro" id="IPR013137">
    <property type="entry name" value="Znf_TFIIB"/>
</dbReference>
<feature type="repeat" description="1" evidence="7">
    <location>
        <begin position="129"/>
        <end position="212"/>
    </location>
</feature>
<evidence type="ECO:0000256" key="1">
    <source>
        <dbReference type="ARBA" id="ARBA00010857"/>
    </source>
</evidence>
<evidence type="ECO:0000256" key="7">
    <source>
        <dbReference type="HAMAP-Rule" id="MF_00383"/>
    </source>
</evidence>
<feature type="binding site" evidence="7">
    <location>
        <position position="35"/>
    </location>
    <ligand>
        <name>Zn(2+)</name>
        <dbReference type="ChEBI" id="CHEBI:29105"/>
    </ligand>
</feature>
<evidence type="ECO:0000256" key="3">
    <source>
        <dbReference type="ARBA" id="ARBA00022737"/>
    </source>
</evidence>
<keyword evidence="4 7" id="KW-0805">Transcription regulation</keyword>
<feature type="binding site" evidence="7">
    <location>
        <position position="19"/>
    </location>
    <ligand>
        <name>Zn(2+)</name>
        <dbReference type="ChEBI" id="CHEBI:29105"/>
    </ligand>
</feature>
<dbReference type="PANTHER" id="PTHR11618:SF13">
    <property type="entry name" value="TRANSCRIPTION INITIATION FACTOR IIB"/>
    <property type="match status" value="1"/>
</dbReference>
<dbReference type="SMART" id="SM00385">
    <property type="entry name" value="CYCLIN"/>
    <property type="match status" value="2"/>
</dbReference>
<keyword evidence="11" id="KW-1185">Reference proteome</keyword>
<evidence type="ECO:0000313" key="10">
    <source>
        <dbReference type="EMBL" id="EPA05128.1"/>
    </source>
</evidence>
<dbReference type="InterPro" id="IPR036915">
    <property type="entry name" value="Cyclin-like_sf"/>
</dbReference>
<keyword evidence="7" id="KW-0479">Metal-binding</keyword>
<dbReference type="PANTHER" id="PTHR11618">
    <property type="entry name" value="TRANSCRIPTION INITIATION FACTOR IIB-RELATED"/>
    <property type="match status" value="1"/>
</dbReference>